<proteinExistence type="predicted"/>
<sequence>MTDWTKTPPRGRSRWMFASSSQARWLLAAASCAVIGALLKLGDLGSEAPAPPRAPAATPAPQRTGADGSVRGPDGRWTESAEPGDGAGRRVARDVPAPSDTEFPTILGPGFHRDRPSTVLAQREQRALARRKLREARRKTRLQAKREGTLVRTRPDADGNAVPYEVVKQGEQYLTNTPVEAAQLAKKLGGLSGSVSFWFQPLWQEGNQDDASLVEIADGQLRLVKNVNFLRLEFMDNEGVAYGIGAPIAEWKTGEWHQIAGSWDGSTFQLYFDGELVRETTISNPFFLPEKPRMLVGSDFPQNRPVAPGIVGGLEVHKRPLSRHEVMKRFVGPVG</sequence>
<protein>
    <submittedName>
        <fullName evidence="2">LamG domain-containing protein</fullName>
    </submittedName>
</protein>
<dbReference type="AlphaFoldDB" id="A0A538SAY8"/>
<dbReference type="InterPro" id="IPR013320">
    <property type="entry name" value="ConA-like_dom_sf"/>
</dbReference>
<gene>
    <name evidence="2" type="ORF">E6K73_11825</name>
</gene>
<evidence type="ECO:0000313" key="2">
    <source>
        <dbReference type="EMBL" id="TMQ48540.1"/>
    </source>
</evidence>
<dbReference type="Pfam" id="PF13385">
    <property type="entry name" value="Laminin_G_3"/>
    <property type="match status" value="1"/>
</dbReference>
<reference evidence="2 3" key="1">
    <citation type="journal article" date="2019" name="Nat. Microbiol.">
        <title>Mediterranean grassland soil C-N compound turnover is dependent on rainfall and depth, and is mediated by genomically divergent microorganisms.</title>
        <authorList>
            <person name="Diamond S."/>
            <person name="Andeer P.F."/>
            <person name="Li Z."/>
            <person name="Crits-Christoph A."/>
            <person name="Burstein D."/>
            <person name="Anantharaman K."/>
            <person name="Lane K.R."/>
            <person name="Thomas B.C."/>
            <person name="Pan C."/>
            <person name="Northen T.R."/>
            <person name="Banfield J.F."/>
        </authorList>
    </citation>
    <scope>NUCLEOTIDE SEQUENCE [LARGE SCALE GENOMIC DNA]</scope>
    <source>
        <strain evidence="2">WS_3</strain>
    </source>
</reference>
<name>A0A538SAY8_UNCEI</name>
<evidence type="ECO:0000313" key="3">
    <source>
        <dbReference type="Proteomes" id="UP000320184"/>
    </source>
</evidence>
<feature type="region of interest" description="Disordered" evidence="1">
    <location>
        <begin position="49"/>
        <end position="114"/>
    </location>
</feature>
<dbReference type="Proteomes" id="UP000320184">
    <property type="component" value="Unassembled WGS sequence"/>
</dbReference>
<dbReference type="SUPFAM" id="SSF49899">
    <property type="entry name" value="Concanavalin A-like lectins/glucanases"/>
    <property type="match status" value="1"/>
</dbReference>
<dbReference type="EMBL" id="VBOT01000138">
    <property type="protein sequence ID" value="TMQ48540.1"/>
    <property type="molecule type" value="Genomic_DNA"/>
</dbReference>
<dbReference type="Gene3D" id="2.60.120.200">
    <property type="match status" value="1"/>
</dbReference>
<comment type="caution">
    <text evidence="2">The sequence shown here is derived from an EMBL/GenBank/DDBJ whole genome shotgun (WGS) entry which is preliminary data.</text>
</comment>
<evidence type="ECO:0000256" key="1">
    <source>
        <dbReference type="SAM" id="MobiDB-lite"/>
    </source>
</evidence>
<accession>A0A538SAY8</accession>
<organism evidence="2 3">
    <name type="scientific">Eiseniibacteriota bacterium</name>
    <dbReference type="NCBI Taxonomy" id="2212470"/>
    <lineage>
        <taxon>Bacteria</taxon>
        <taxon>Candidatus Eiseniibacteriota</taxon>
    </lineage>
</organism>